<proteinExistence type="predicted"/>
<gene>
    <name evidence="2" type="ORF">IAB60_05000</name>
</gene>
<comment type="caution">
    <text evidence="2">The sequence shown here is derived from an EMBL/GenBank/DDBJ whole genome shotgun (WGS) entry which is preliminary data.</text>
</comment>
<reference evidence="2" key="1">
    <citation type="submission" date="2020-10" db="EMBL/GenBank/DDBJ databases">
        <authorList>
            <person name="Gilroy R."/>
        </authorList>
    </citation>
    <scope>NUCLEOTIDE SEQUENCE</scope>
    <source>
        <strain evidence="2">CHK123-3438</strain>
    </source>
</reference>
<evidence type="ECO:0000313" key="3">
    <source>
        <dbReference type="Proteomes" id="UP000886860"/>
    </source>
</evidence>
<name>A0A9D1KF28_9FIRM</name>
<dbReference type="EMBL" id="DVKS01000082">
    <property type="protein sequence ID" value="HIT41454.1"/>
    <property type="molecule type" value="Genomic_DNA"/>
</dbReference>
<dbReference type="AlphaFoldDB" id="A0A9D1KF28"/>
<sequence length="134" mass="14535">MPNEMKYGNVDWPDGSPIEGERLATAGEYTGQHKGTPMQDALEEADNEAYLRARETVRFGTLTPDAADDNFPDRLITVAYTATGAVTEISLSGVTYDTAGKVFENVPSKTESFTFKDGETPKTATNSDGEWSIS</sequence>
<protein>
    <submittedName>
        <fullName evidence="2">Uncharacterized protein</fullName>
    </submittedName>
</protein>
<accession>A0A9D1KF28</accession>
<feature type="region of interest" description="Disordered" evidence="1">
    <location>
        <begin position="1"/>
        <end position="40"/>
    </location>
</feature>
<feature type="compositionally biased region" description="Polar residues" evidence="1">
    <location>
        <begin position="122"/>
        <end position="134"/>
    </location>
</feature>
<feature type="region of interest" description="Disordered" evidence="1">
    <location>
        <begin position="111"/>
        <end position="134"/>
    </location>
</feature>
<organism evidence="2 3">
    <name type="scientific">Candidatus Caccovicinus merdipullorum</name>
    <dbReference type="NCBI Taxonomy" id="2840724"/>
    <lineage>
        <taxon>Bacteria</taxon>
        <taxon>Bacillati</taxon>
        <taxon>Bacillota</taxon>
        <taxon>Clostridia</taxon>
        <taxon>Eubacteriales</taxon>
        <taxon>Candidatus Caccovicinus</taxon>
    </lineage>
</organism>
<reference evidence="2" key="2">
    <citation type="journal article" date="2021" name="PeerJ">
        <title>Extensive microbial diversity within the chicken gut microbiome revealed by metagenomics and culture.</title>
        <authorList>
            <person name="Gilroy R."/>
            <person name="Ravi A."/>
            <person name="Getino M."/>
            <person name="Pursley I."/>
            <person name="Horton D.L."/>
            <person name="Alikhan N.F."/>
            <person name="Baker D."/>
            <person name="Gharbi K."/>
            <person name="Hall N."/>
            <person name="Watson M."/>
            <person name="Adriaenssens E.M."/>
            <person name="Foster-Nyarko E."/>
            <person name="Jarju S."/>
            <person name="Secka A."/>
            <person name="Antonio M."/>
            <person name="Oren A."/>
            <person name="Chaudhuri R.R."/>
            <person name="La Ragione R."/>
            <person name="Hildebrand F."/>
            <person name="Pallen M.J."/>
        </authorList>
    </citation>
    <scope>NUCLEOTIDE SEQUENCE</scope>
    <source>
        <strain evidence="2">CHK123-3438</strain>
    </source>
</reference>
<dbReference type="Proteomes" id="UP000886860">
    <property type="component" value="Unassembled WGS sequence"/>
</dbReference>
<evidence type="ECO:0000313" key="2">
    <source>
        <dbReference type="EMBL" id="HIT41454.1"/>
    </source>
</evidence>
<evidence type="ECO:0000256" key="1">
    <source>
        <dbReference type="SAM" id="MobiDB-lite"/>
    </source>
</evidence>